<evidence type="ECO:0000313" key="2">
    <source>
        <dbReference type="EMBL" id="CAD7238369.1"/>
    </source>
</evidence>
<proteinExistence type="predicted"/>
<evidence type="ECO:0000256" key="1">
    <source>
        <dbReference type="SAM" id="MobiDB-lite"/>
    </source>
</evidence>
<feature type="compositionally biased region" description="Polar residues" evidence="1">
    <location>
        <begin position="63"/>
        <end position="74"/>
    </location>
</feature>
<dbReference type="EMBL" id="OB700342">
    <property type="protein sequence ID" value="CAD7238369.1"/>
    <property type="molecule type" value="Genomic_DNA"/>
</dbReference>
<reference evidence="2" key="1">
    <citation type="submission" date="2020-11" db="EMBL/GenBank/DDBJ databases">
        <authorList>
            <person name="Tran Van P."/>
        </authorList>
    </citation>
    <scope>NUCLEOTIDE SEQUENCE</scope>
</reference>
<gene>
    <name evidence="2" type="ORF">CTOB1V02_LOCUS16184</name>
</gene>
<sequence>MLEFGITVIDLIRNLREIGSRESIESARFRHERELGSRSDLHRIGANARMPAKRPKKLDPGYSTGSTGSKDSPTSGGGRRIDSTGSAIYPEWFHSPARILCSNVAIQRSLIGIRVKVFVLSRILAGPWRFLLARELFPHASVTQIWDDSWLHNALLLKAEELDLKLNEPLS</sequence>
<dbReference type="AlphaFoldDB" id="A0A7R8X1Y5"/>
<organism evidence="2">
    <name type="scientific">Cyprideis torosa</name>
    <dbReference type="NCBI Taxonomy" id="163714"/>
    <lineage>
        <taxon>Eukaryota</taxon>
        <taxon>Metazoa</taxon>
        <taxon>Ecdysozoa</taxon>
        <taxon>Arthropoda</taxon>
        <taxon>Crustacea</taxon>
        <taxon>Oligostraca</taxon>
        <taxon>Ostracoda</taxon>
        <taxon>Podocopa</taxon>
        <taxon>Podocopida</taxon>
        <taxon>Cytherocopina</taxon>
        <taxon>Cytheroidea</taxon>
        <taxon>Cytherideidae</taxon>
        <taxon>Cyprideis</taxon>
    </lineage>
</organism>
<name>A0A7R8X1Y5_9CRUS</name>
<accession>A0A7R8X1Y5</accession>
<feature type="region of interest" description="Disordered" evidence="1">
    <location>
        <begin position="49"/>
        <end position="80"/>
    </location>
</feature>
<protein>
    <submittedName>
        <fullName evidence="2">Uncharacterized protein</fullName>
    </submittedName>
</protein>